<dbReference type="KEGG" id="fal:FRAAL5824"/>
<evidence type="ECO:0000313" key="5">
    <source>
        <dbReference type="EMBL" id="CAJ64456.1"/>
    </source>
</evidence>
<dbReference type="SUPFAM" id="SSF141868">
    <property type="entry name" value="EAL domain-like"/>
    <property type="match status" value="1"/>
</dbReference>
<organism evidence="5 6">
    <name type="scientific">Frankia alni (strain DSM 45986 / CECT 9034 / ACN14a)</name>
    <dbReference type="NCBI Taxonomy" id="326424"/>
    <lineage>
        <taxon>Bacteria</taxon>
        <taxon>Bacillati</taxon>
        <taxon>Actinomycetota</taxon>
        <taxon>Actinomycetes</taxon>
        <taxon>Frankiales</taxon>
        <taxon>Frankiaceae</taxon>
        <taxon>Frankia</taxon>
    </lineage>
</organism>
<dbReference type="PANTHER" id="PTHR44757:SF2">
    <property type="entry name" value="BIOFILM ARCHITECTURE MAINTENANCE PROTEIN MBAA"/>
    <property type="match status" value="1"/>
</dbReference>
<dbReference type="CDD" id="cd01948">
    <property type="entry name" value="EAL"/>
    <property type="match status" value="1"/>
</dbReference>
<keyword evidence="2" id="KW-1133">Transmembrane helix</keyword>
<dbReference type="InterPro" id="IPR000160">
    <property type="entry name" value="GGDEF_dom"/>
</dbReference>
<dbReference type="InterPro" id="IPR029787">
    <property type="entry name" value="Nucleotide_cyclase"/>
</dbReference>
<keyword evidence="2" id="KW-0812">Transmembrane</keyword>
<feature type="region of interest" description="Disordered" evidence="1">
    <location>
        <begin position="162"/>
        <end position="183"/>
    </location>
</feature>
<dbReference type="SUPFAM" id="SSF55073">
    <property type="entry name" value="Nucleotide cyclase"/>
    <property type="match status" value="1"/>
</dbReference>
<evidence type="ECO:0000256" key="1">
    <source>
        <dbReference type="SAM" id="MobiDB-lite"/>
    </source>
</evidence>
<dbReference type="PROSITE" id="PS50883">
    <property type="entry name" value="EAL"/>
    <property type="match status" value="1"/>
</dbReference>
<dbReference type="PANTHER" id="PTHR44757">
    <property type="entry name" value="DIGUANYLATE CYCLASE DGCP"/>
    <property type="match status" value="1"/>
</dbReference>
<evidence type="ECO:0000259" key="4">
    <source>
        <dbReference type="PROSITE" id="PS50887"/>
    </source>
</evidence>
<evidence type="ECO:0000313" key="6">
    <source>
        <dbReference type="Proteomes" id="UP000000657"/>
    </source>
</evidence>
<dbReference type="AlphaFoldDB" id="Q0RDL2"/>
<feature type="transmembrane region" description="Helical" evidence="2">
    <location>
        <begin position="304"/>
        <end position="323"/>
    </location>
</feature>
<dbReference type="SMART" id="SM00052">
    <property type="entry name" value="EAL"/>
    <property type="match status" value="1"/>
</dbReference>
<feature type="transmembrane region" description="Helical" evidence="2">
    <location>
        <begin position="59"/>
        <end position="77"/>
    </location>
</feature>
<keyword evidence="2" id="KW-0472">Membrane</keyword>
<dbReference type="Pfam" id="PF00563">
    <property type="entry name" value="EAL"/>
    <property type="match status" value="1"/>
</dbReference>
<evidence type="ECO:0000259" key="3">
    <source>
        <dbReference type="PROSITE" id="PS50883"/>
    </source>
</evidence>
<feature type="transmembrane region" description="Helical" evidence="2">
    <location>
        <begin position="244"/>
        <end position="266"/>
    </location>
</feature>
<dbReference type="InterPro" id="IPR035919">
    <property type="entry name" value="EAL_sf"/>
</dbReference>
<feature type="transmembrane region" description="Helical" evidence="2">
    <location>
        <begin position="272"/>
        <end position="292"/>
    </location>
</feature>
<dbReference type="Gene3D" id="3.20.20.450">
    <property type="entry name" value="EAL domain"/>
    <property type="match status" value="1"/>
</dbReference>
<dbReference type="NCBIfam" id="TIGR00254">
    <property type="entry name" value="GGDEF"/>
    <property type="match status" value="1"/>
</dbReference>
<dbReference type="eggNOG" id="COG5001">
    <property type="taxonomic scope" value="Bacteria"/>
</dbReference>
<dbReference type="SMART" id="SM00267">
    <property type="entry name" value="GGDEF"/>
    <property type="match status" value="1"/>
</dbReference>
<name>Q0RDL2_FRAAA</name>
<dbReference type="InterPro" id="IPR052155">
    <property type="entry name" value="Biofilm_reg_signaling"/>
</dbReference>
<reference evidence="5 6" key="1">
    <citation type="journal article" date="2007" name="Genome Res.">
        <title>Genome characteristics of facultatively symbiotic Frankia sp. strains reflect host range and host plant biogeography.</title>
        <authorList>
            <person name="Normand P."/>
            <person name="Lapierre P."/>
            <person name="Tisa L.S."/>
            <person name="Gogarten J.P."/>
            <person name="Alloisio N."/>
            <person name="Bagnarol E."/>
            <person name="Bassi C.A."/>
            <person name="Berry A.M."/>
            <person name="Bickhart D.M."/>
            <person name="Choisne N."/>
            <person name="Couloux A."/>
            <person name="Cournoyer B."/>
            <person name="Cruveiller S."/>
            <person name="Daubin V."/>
            <person name="Demange N."/>
            <person name="Francino M.P."/>
            <person name="Goltsman E."/>
            <person name="Huang Y."/>
            <person name="Kopp O.R."/>
            <person name="Labarre L."/>
            <person name="Lapidus A."/>
            <person name="Lavire C."/>
            <person name="Marechal J."/>
            <person name="Martinez M."/>
            <person name="Mastronunzio J.E."/>
            <person name="Mullin B.C."/>
            <person name="Niemann J."/>
            <person name="Pujic P."/>
            <person name="Rawnsley T."/>
            <person name="Rouy Z."/>
            <person name="Schenowitz C."/>
            <person name="Sellstedt A."/>
            <person name="Tavares F."/>
            <person name="Tomkins J.P."/>
            <person name="Vallenet D."/>
            <person name="Valverde C."/>
            <person name="Wall L.G."/>
            <person name="Wang Y."/>
            <person name="Medigue C."/>
            <person name="Benson D.R."/>
        </authorList>
    </citation>
    <scope>NUCLEOTIDE SEQUENCE [LARGE SCALE GENOMIC DNA]</scope>
    <source>
        <strain evidence="6">DSM 45986 / CECT 9034 / ACN14a</strain>
    </source>
</reference>
<dbReference type="CDD" id="cd01949">
    <property type="entry name" value="GGDEF"/>
    <property type="match status" value="1"/>
</dbReference>
<sequence length="864" mass="89075">MICLVVSVAQGSSVPGGRRTGRRAGQGMLVNAAAIAAGLIATLSCAWAGRRLGRPRGRWLVWLAFALTAWTVGQAAWTLRRWDRLATARPSVADVGYLADAGQLAMPVLALAALAAVPASRARRSRARCSLLASSTSGGGRGETGWPVGAGTRLSRLADGVRSAGGAGGAGGDGDPGGGGGGGAGGGFRSTGGLVGVPSTALDEIILGGSLFLLTWSGILAGLGEADAADVAGGESGVGVLRHLIMVAHPIVVLVLALAVLHVAGFRQPVDLPAVAAAGTGLVFLAVVGAWCTQVGGDAGRLGSSLAGLGAVIGALLVVLAAWRAGWAGDGVRAARDRPCGDLVGWLRLALPYVPAAGVAALMLDRSRAGVVLDPVEIVVGSALIAAVLVRQMVTLRASQRLIALVGNAEREARHWTSHDPLTELANRTLFHRRLTDALAASRHDGRDVAVLYCDLDDFRIINDSLGHAAGDHLLRAVGQRLRHCVGATDTVARLGSDEFAVLLDGGRELPETVAERVLAALRQPVSVGGHHWAVRGSVGLVVAGRTQETTEALLRRADTAVHAAKRTGKNRLVVYRPGQCVTAGPHLVAGTHLADALATALRRGGRSAGFDVHYQPIVRLRDRSPVALEALARWTAPGRGPVPPGTFVAAAENGGIVGALDDTILTQACAEIALAYPDSTLRLHVNVSASRVTDTTLLDSVARALAASRFDPRRLVVEITETSRIDDLHGAREVLDEVRALGVAVALDDVGAGNSTLAAMHLLPVDVVKLDRTLLEPPQDGGRAAAMRRSMIVLAHALGAVVVAEGIEREGQIAELEELGCELGQGFLFARPGPLPLPPIRPWPPSGGRLPAARPMRGADLGG</sequence>
<feature type="transmembrane region" description="Helical" evidence="2">
    <location>
        <begin position="29"/>
        <end position="47"/>
    </location>
</feature>
<gene>
    <name evidence="5" type="ordered locus">FRAAL5824</name>
</gene>
<dbReference type="HOGENOM" id="CLU_000445_129_3_11"/>
<feature type="domain" description="EAL" evidence="3">
    <location>
        <begin position="591"/>
        <end position="847"/>
    </location>
</feature>
<evidence type="ECO:0008006" key="7">
    <source>
        <dbReference type="Google" id="ProtNLM"/>
    </source>
</evidence>
<feature type="compositionally biased region" description="Gly residues" evidence="1">
    <location>
        <begin position="163"/>
        <end position="183"/>
    </location>
</feature>
<dbReference type="STRING" id="326424.FRAAL5824"/>
<feature type="region of interest" description="Disordered" evidence="1">
    <location>
        <begin position="842"/>
        <end position="864"/>
    </location>
</feature>
<accession>Q0RDL2</accession>
<dbReference type="Pfam" id="PF00990">
    <property type="entry name" value="GGDEF"/>
    <property type="match status" value="1"/>
</dbReference>
<feature type="transmembrane region" description="Helical" evidence="2">
    <location>
        <begin position="343"/>
        <end position="364"/>
    </location>
</feature>
<keyword evidence="6" id="KW-1185">Reference proteome</keyword>
<dbReference type="InterPro" id="IPR001633">
    <property type="entry name" value="EAL_dom"/>
</dbReference>
<feature type="domain" description="GGDEF" evidence="4">
    <location>
        <begin position="447"/>
        <end position="578"/>
    </location>
</feature>
<dbReference type="Proteomes" id="UP000000657">
    <property type="component" value="Chromosome"/>
</dbReference>
<dbReference type="EMBL" id="CT573213">
    <property type="protein sequence ID" value="CAJ64456.1"/>
    <property type="molecule type" value="Genomic_DNA"/>
</dbReference>
<evidence type="ECO:0000256" key="2">
    <source>
        <dbReference type="SAM" id="Phobius"/>
    </source>
</evidence>
<proteinExistence type="predicted"/>
<dbReference type="PROSITE" id="PS50887">
    <property type="entry name" value="GGDEF"/>
    <property type="match status" value="1"/>
</dbReference>
<dbReference type="InterPro" id="IPR043128">
    <property type="entry name" value="Rev_trsase/Diguanyl_cyclase"/>
</dbReference>
<protein>
    <recommendedName>
        <fullName evidence="7">Diguanylate cyclase/phosphodiesterase</fullName>
    </recommendedName>
</protein>
<feature type="transmembrane region" description="Helical" evidence="2">
    <location>
        <begin position="97"/>
        <end position="117"/>
    </location>
</feature>
<dbReference type="Gene3D" id="3.30.70.270">
    <property type="match status" value="1"/>
</dbReference>